<proteinExistence type="predicted"/>
<protein>
    <submittedName>
        <fullName evidence="3">Uncharacterized protein LOC115365569</fullName>
    </submittedName>
</protein>
<sequence>ETPSSGKPPPKRRCFQPSTDNSSRDEPPLMDSETEVDIVPPQKCDVGTQWPDAVDHNNCSHKSKKDAQTDHTPSLSACNLDDKMSKFYTGLAIDSFWKLLYTIMAFLPLAKVSKLAVHDQLLLVLLRLCLGLMFTDLSIRFGISRTTACDIFTMWRPVLANFMRDKVIAWLPRDTLKRIRPQSFIEHYPTATCIMCNV</sequence>
<evidence type="ECO:0000256" key="1">
    <source>
        <dbReference type="SAM" id="MobiDB-lite"/>
    </source>
</evidence>
<dbReference type="EMBL" id="OY660870">
    <property type="protein sequence ID" value="CAJ1059673.1"/>
    <property type="molecule type" value="Genomic_DNA"/>
</dbReference>
<feature type="region of interest" description="Disordered" evidence="1">
    <location>
        <begin position="1"/>
        <end position="37"/>
    </location>
</feature>
<dbReference type="PANTHER" id="PTHR23080">
    <property type="entry name" value="THAP DOMAIN PROTEIN"/>
    <property type="match status" value="1"/>
</dbReference>
<feature type="non-terminal residue" evidence="3">
    <location>
        <position position="1"/>
    </location>
</feature>
<feature type="domain" description="Transposase Helix-turn-helix" evidence="2">
    <location>
        <begin position="114"/>
        <end position="160"/>
    </location>
</feature>
<dbReference type="InterPro" id="IPR027805">
    <property type="entry name" value="Transposase_HTH_dom"/>
</dbReference>
<accession>A0AAV1FF22</accession>
<organism evidence="3 4">
    <name type="scientific">Xyrichtys novacula</name>
    <name type="common">Pearly razorfish</name>
    <name type="synonym">Hemipteronotus novacula</name>
    <dbReference type="NCBI Taxonomy" id="13765"/>
    <lineage>
        <taxon>Eukaryota</taxon>
        <taxon>Metazoa</taxon>
        <taxon>Chordata</taxon>
        <taxon>Craniata</taxon>
        <taxon>Vertebrata</taxon>
        <taxon>Euteleostomi</taxon>
        <taxon>Actinopterygii</taxon>
        <taxon>Neopterygii</taxon>
        <taxon>Teleostei</taxon>
        <taxon>Neoteleostei</taxon>
        <taxon>Acanthomorphata</taxon>
        <taxon>Eupercaria</taxon>
        <taxon>Labriformes</taxon>
        <taxon>Labridae</taxon>
        <taxon>Xyrichtys</taxon>
    </lineage>
</organism>
<evidence type="ECO:0000259" key="2">
    <source>
        <dbReference type="Pfam" id="PF13613"/>
    </source>
</evidence>
<evidence type="ECO:0000313" key="4">
    <source>
        <dbReference type="Proteomes" id="UP001178508"/>
    </source>
</evidence>
<dbReference type="AlphaFoldDB" id="A0AAV1FF22"/>
<dbReference type="PANTHER" id="PTHR23080:SF143">
    <property type="entry name" value="SI:DKEY-56D12.4"/>
    <property type="match status" value="1"/>
</dbReference>
<reference evidence="3" key="1">
    <citation type="submission" date="2023-08" db="EMBL/GenBank/DDBJ databases">
        <authorList>
            <person name="Alioto T."/>
            <person name="Alioto T."/>
            <person name="Gomez Garrido J."/>
        </authorList>
    </citation>
    <scope>NUCLEOTIDE SEQUENCE</scope>
</reference>
<keyword evidence="4" id="KW-1185">Reference proteome</keyword>
<gene>
    <name evidence="3" type="ORF">XNOV1_A016260</name>
</gene>
<evidence type="ECO:0000313" key="3">
    <source>
        <dbReference type="EMBL" id="CAJ1059673.1"/>
    </source>
</evidence>
<dbReference type="Proteomes" id="UP001178508">
    <property type="component" value="Chromosome 7"/>
</dbReference>
<dbReference type="Pfam" id="PF13613">
    <property type="entry name" value="HTH_Tnp_4"/>
    <property type="match status" value="1"/>
</dbReference>
<name>A0AAV1FF22_XYRNO</name>